<organism evidence="1 2">
    <name type="scientific">Caenorhabditis nigoni</name>
    <dbReference type="NCBI Taxonomy" id="1611254"/>
    <lineage>
        <taxon>Eukaryota</taxon>
        <taxon>Metazoa</taxon>
        <taxon>Ecdysozoa</taxon>
        <taxon>Nematoda</taxon>
        <taxon>Chromadorea</taxon>
        <taxon>Rhabditida</taxon>
        <taxon>Rhabditina</taxon>
        <taxon>Rhabditomorpha</taxon>
        <taxon>Rhabditoidea</taxon>
        <taxon>Rhabditidae</taxon>
        <taxon>Peloderinae</taxon>
        <taxon>Caenorhabditis</taxon>
    </lineage>
</organism>
<dbReference type="AlphaFoldDB" id="A0A2G5VD53"/>
<keyword evidence="2" id="KW-1185">Reference proteome</keyword>
<evidence type="ECO:0000313" key="1">
    <source>
        <dbReference type="EMBL" id="PIC49682.1"/>
    </source>
</evidence>
<dbReference type="Proteomes" id="UP000230233">
    <property type="component" value="Chromosome II"/>
</dbReference>
<proteinExistence type="predicted"/>
<dbReference type="EMBL" id="PDUG01000002">
    <property type="protein sequence ID" value="PIC49682.1"/>
    <property type="molecule type" value="Genomic_DNA"/>
</dbReference>
<comment type="caution">
    <text evidence="1">The sequence shown here is derived from an EMBL/GenBank/DDBJ whole genome shotgun (WGS) entry which is preliminary data.</text>
</comment>
<name>A0A2G5VD53_9PELO</name>
<protein>
    <submittedName>
        <fullName evidence="1">Uncharacterized protein</fullName>
    </submittedName>
</protein>
<reference evidence="2" key="1">
    <citation type="submission" date="2017-10" db="EMBL/GenBank/DDBJ databases">
        <title>Rapid genome shrinkage in a self-fertile nematode reveals novel sperm competition proteins.</title>
        <authorList>
            <person name="Yin D."/>
            <person name="Schwarz E.M."/>
            <person name="Thomas C.G."/>
            <person name="Felde R.L."/>
            <person name="Korf I.F."/>
            <person name="Cutter A.D."/>
            <person name="Schartner C.M."/>
            <person name="Ralston E.J."/>
            <person name="Meyer B.J."/>
            <person name="Haag E.S."/>
        </authorList>
    </citation>
    <scope>NUCLEOTIDE SEQUENCE [LARGE SCALE GENOMIC DNA]</scope>
    <source>
        <strain evidence="2">JU1422</strain>
    </source>
</reference>
<sequence length="77" mass="9516">MTLLLEFDEFRGLPFERFMEELDKILIISIDKLRDSMDLRRRVMMYPIFEKVIQYRKVELLTPEEQMEQDPQIEQTF</sequence>
<accession>A0A2G5VD53</accession>
<evidence type="ECO:0000313" key="2">
    <source>
        <dbReference type="Proteomes" id="UP000230233"/>
    </source>
</evidence>
<gene>
    <name evidence="1" type="primary">Cni-W04H10.1</name>
    <name evidence="1" type="synonym">Cnig_chr_II.g8210</name>
    <name evidence="1" type="ORF">B9Z55_008210</name>
</gene>
<dbReference type="OrthoDB" id="5822976at2759"/>